<reference evidence="1 2" key="1">
    <citation type="submission" date="2020-02" db="EMBL/GenBank/DDBJ databases">
        <authorList>
            <person name="Zheng R.K."/>
            <person name="Sun C.M."/>
        </authorList>
    </citation>
    <scope>NUCLEOTIDE SEQUENCE [LARGE SCALE GENOMIC DNA]</scope>
    <source>
        <strain evidence="2">rifampicinis</strain>
    </source>
</reference>
<dbReference type="Proteomes" id="UP000594468">
    <property type="component" value="Chromosome"/>
</dbReference>
<dbReference type="AlphaFoldDB" id="A0A7S8ID15"/>
<name>A0A7S8ID15_9CHLR</name>
<gene>
    <name evidence="1" type="ORF">G4Y79_15335</name>
</gene>
<keyword evidence="2" id="KW-1185">Reference proteome</keyword>
<protein>
    <submittedName>
        <fullName evidence="1">Uncharacterized protein</fullName>
    </submittedName>
</protein>
<evidence type="ECO:0000313" key="1">
    <source>
        <dbReference type="EMBL" id="QPC81076.1"/>
    </source>
</evidence>
<sequence>MTWTTAVSQVTGTLITASIYNGQLIGNLNHLYARPLGYNQAYYGTDIATTSTSFVDVDPTFMSLTFSLAGTQVICMASFVCVSPSSAAPNYDFIIGATRAGNAVHGVAGRASGNLSSMTIFGRFVGLTPGSKTVKLQHKSNGVASGVSGTQVASIMAWEV</sequence>
<dbReference type="RefSeq" id="WP_195169149.1">
    <property type="nucleotide sequence ID" value="NZ_CP062983.1"/>
</dbReference>
<evidence type="ECO:0000313" key="2">
    <source>
        <dbReference type="Proteomes" id="UP000594468"/>
    </source>
</evidence>
<accession>A0A7S8ID15</accession>
<dbReference type="KEGG" id="pmet:G4Y79_15335"/>
<organism evidence="1 2">
    <name type="scientific">Phototrophicus methaneseepsis</name>
    <dbReference type="NCBI Taxonomy" id="2710758"/>
    <lineage>
        <taxon>Bacteria</taxon>
        <taxon>Bacillati</taxon>
        <taxon>Chloroflexota</taxon>
        <taxon>Candidatus Thermofontia</taxon>
        <taxon>Phototrophicales</taxon>
        <taxon>Phototrophicaceae</taxon>
        <taxon>Phototrophicus</taxon>
    </lineage>
</organism>
<dbReference type="EMBL" id="CP062983">
    <property type="protein sequence ID" value="QPC81076.1"/>
    <property type="molecule type" value="Genomic_DNA"/>
</dbReference>
<proteinExistence type="predicted"/>